<dbReference type="EMBL" id="JAWLIP010000003">
    <property type="protein sequence ID" value="MDV6226489.1"/>
    <property type="molecule type" value="Genomic_DNA"/>
</dbReference>
<feature type="transmembrane region" description="Helical" evidence="6">
    <location>
        <begin position="243"/>
        <end position="265"/>
    </location>
</feature>
<dbReference type="PANTHER" id="PTHR43124:SF3">
    <property type="entry name" value="CHLORAMPHENICOL EFFLUX PUMP RV0191"/>
    <property type="match status" value="1"/>
</dbReference>
<feature type="domain" description="Major facilitator superfamily (MFS) profile" evidence="7">
    <location>
        <begin position="6"/>
        <end position="385"/>
    </location>
</feature>
<evidence type="ECO:0000256" key="5">
    <source>
        <dbReference type="ARBA" id="ARBA00023136"/>
    </source>
</evidence>
<protein>
    <submittedName>
        <fullName evidence="8">MFS transporter</fullName>
    </submittedName>
</protein>
<keyword evidence="3 6" id="KW-0812">Transmembrane</keyword>
<dbReference type="SUPFAM" id="SSF103473">
    <property type="entry name" value="MFS general substrate transporter"/>
    <property type="match status" value="1"/>
</dbReference>
<sequence>MPSRLLLPVLALAVFFVGATEFMIAPLLTPIGATFGATPAAASWLISGYALAYAVGAPLIGLVAHRLDRRRLLLAALALLAADGLAVAFAPTLGIAIILRVLGGVAAAALIPAVFALIADRFPEARHSQAMGLVMLGMTAGIAAGPALAGVLTQLFDWRAPFLASAIGCLLLLIPASRALYGDETTQVPATRQRLSGLGSSGRSALLLLIAKALWNGAAVAAFGLSGEMLRDRFATDTLQTGLAVTAFGLGLAVGNLSTGLVRRLSHGDERLLVAAVLFLALSFAAFLLLPLPLVGALFCLAFWGIALGFAAPASTALIARRAGTDKGFVLALSESANNIALLSLLTGAAFALQRFGLPAAGMVLGSGLALGASLLLIDGLVQKQAKPRRDGSCRSGSRQ</sequence>
<dbReference type="RefSeq" id="WP_317561108.1">
    <property type="nucleotide sequence ID" value="NZ_JAWLIP010000003.1"/>
</dbReference>
<keyword evidence="4 6" id="KW-1133">Transmembrane helix</keyword>
<dbReference type="Pfam" id="PF07690">
    <property type="entry name" value="MFS_1"/>
    <property type="match status" value="1"/>
</dbReference>
<dbReference type="PANTHER" id="PTHR43124">
    <property type="entry name" value="PURINE EFFLUX PUMP PBUE"/>
    <property type="match status" value="1"/>
</dbReference>
<reference evidence="8 9" key="1">
    <citation type="submission" date="2023-10" db="EMBL/GenBank/DDBJ databases">
        <authorList>
            <person name="Venkata Ramana C."/>
            <person name="Sasikala C."/>
            <person name="Dhurka M."/>
        </authorList>
    </citation>
    <scope>NUCLEOTIDE SEQUENCE [LARGE SCALE GENOMIC DNA]</scope>
    <source>
        <strain evidence="8 9">KCTC 32151</strain>
    </source>
</reference>
<feature type="transmembrane region" description="Helical" evidence="6">
    <location>
        <begin position="272"/>
        <end position="290"/>
    </location>
</feature>
<gene>
    <name evidence="8" type="ORF">R2G56_09345</name>
</gene>
<feature type="transmembrane region" description="Helical" evidence="6">
    <location>
        <begin position="363"/>
        <end position="382"/>
    </location>
</feature>
<dbReference type="InterPro" id="IPR011701">
    <property type="entry name" value="MFS"/>
</dbReference>
<evidence type="ECO:0000256" key="4">
    <source>
        <dbReference type="ARBA" id="ARBA00022989"/>
    </source>
</evidence>
<feature type="transmembrane region" description="Helical" evidence="6">
    <location>
        <begin position="162"/>
        <end position="181"/>
    </location>
</feature>
<evidence type="ECO:0000313" key="8">
    <source>
        <dbReference type="EMBL" id="MDV6226489.1"/>
    </source>
</evidence>
<evidence type="ECO:0000259" key="7">
    <source>
        <dbReference type="PROSITE" id="PS50850"/>
    </source>
</evidence>
<evidence type="ECO:0000256" key="1">
    <source>
        <dbReference type="ARBA" id="ARBA00004651"/>
    </source>
</evidence>
<feature type="transmembrane region" description="Helical" evidence="6">
    <location>
        <begin position="72"/>
        <end position="91"/>
    </location>
</feature>
<dbReference type="InterPro" id="IPR050189">
    <property type="entry name" value="MFS_Efflux_Transporters"/>
</dbReference>
<keyword evidence="5 6" id="KW-0472">Membrane</keyword>
<dbReference type="InterPro" id="IPR020846">
    <property type="entry name" value="MFS_dom"/>
</dbReference>
<dbReference type="PRINTS" id="PR01035">
    <property type="entry name" value="TCRTETA"/>
</dbReference>
<dbReference type="InterPro" id="IPR001958">
    <property type="entry name" value="Tet-R_TetA/multi-R_MdtG-like"/>
</dbReference>
<name>A0ABU4AJT2_9HYPH</name>
<dbReference type="InterPro" id="IPR036259">
    <property type="entry name" value="MFS_trans_sf"/>
</dbReference>
<evidence type="ECO:0000313" key="9">
    <source>
        <dbReference type="Proteomes" id="UP001185659"/>
    </source>
</evidence>
<comment type="subcellular location">
    <subcellularLocation>
        <location evidence="1">Cell membrane</location>
        <topology evidence="1">Multi-pass membrane protein</topology>
    </subcellularLocation>
</comment>
<dbReference type="Proteomes" id="UP001185659">
    <property type="component" value="Unassembled WGS sequence"/>
</dbReference>
<evidence type="ECO:0000256" key="6">
    <source>
        <dbReference type="SAM" id="Phobius"/>
    </source>
</evidence>
<evidence type="ECO:0000256" key="2">
    <source>
        <dbReference type="ARBA" id="ARBA00022475"/>
    </source>
</evidence>
<feature type="transmembrane region" description="Helical" evidence="6">
    <location>
        <begin position="130"/>
        <end position="156"/>
    </location>
</feature>
<proteinExistence type="predicted"/>
<accession>A0ABU4AJT2</accession>
<comment type="caution">
    <text evidence="8">The sequence shown here is derived from an EMBL/GenBank/DDBJ whole genome shotgun (WGS) entry which is preliminary data.</text>
</comment>
<keyword evidence="9" id="KW-1185">Reference proteome</keyword>
<feature type="transmembrane region" description="Helical" evidence="6">
    <location>
        <begin position="97"/>
        <end position="118"/>
    </location>
</feature>
<keyword evidence="2" id="KW-1003">Cell membrane</keyword>
<feature type="transmembrane region" description="Helical" evidence="6">
    <location>
        <begin position="296"/>
        <end position="319"/>
    </location>
</feature>
<organism evidence="8 9">
    <name type="scientific">Nitratireductor aquimarinus</name>
    <dbReference type="NCBI Taxonomy" id="889300"/>
    <lineage>
        <taxon>Bacteria</taxon>
        <taxon>Pseudomonadati</taxon>
        <taxon>Pseudomonadota</taxon>
        <taxon>Alphaproteobacteria</taxon>
        <taxon>Hyphomicrobiales</taxon>
        <taxon>Phyllobacteriaceae</taxon>
        <taxon>Nitratireductor</taxon>
    </lineage>
</organism>
<dbReference type="PROSITE" id="PS50850">
    <property type="entry name" value="MFS"/>
    <property type="match status" value="1"/>
</dbReference>
<evidence type="ECO:0000256" key="3">
    <source>
        <dbReference type="ARBA" id="ARBA00022692"/>
    </source>
</evidence>
<dbReference type="Gene3D" id="1.20.1250.20">
    <property type="entry name" value="MFS general substrate transporter like domains"/>
    <property type="match status" value="1"/>
</dbReference>
<feature type="transmembrane region" description="Helical" evidence="6">
    <location>
        <begin position="202"/>
        <end position="223"/>
    </location>
</feature>
<feature type="transmembrane region" description="Helical" evidence="6">
    <location>
        <begin position="46"/>
        <end position="65"/>
    </location>
</feature>